<evidence type="ECO:0000313" key="2">
    <source>
        <dbReference type="EMBL" id="RCV04654.1"/>
    </source>
</evidence>
<dbReference type="EMBL" id="CM003528">
    <property type="protein sequence ID" value="RCV04654.1"/>
    <property type="molecule type" value="Genomic_DNA"/>
</dbReference>
<proteinExistence type="predicted"/>
<dbReference type="InterPro" id="IPR036047">
    <property type="entry name" value="F-box-like_dom_sf"/>
</dbReference>
<evidence type="ECO:0000259" key="1">
    <source>
        <dbReference type="Pfam" id="PF23635"/>
    </source>
</evidence>
<dbReference type="PANTHER" id="PTHR33207">
    <property type="entry name" value="F-BOX DOMAIN CONTAINING PROTEIN-RELATED"/>
    <property type="match status" value="1"/>
</dbReference>
<sequence>MPTKAVMRFRPFEDDETSTAKVLTNDGLVGEILLRLDCPACLVRAAIINKRWLHNASDQAIIRSFRAKQSPHLLGIYVCSDDFSQPEFVPMPDASCPELAVALRHGNFNFPDMDSLLLNVWDCRNDGVLYEFGESIHAALAPAVRTPLRHPGEDTVVFPPQPSNTWPAECPHAMLLPDDDGDDSSCYRVDIGNKNQKVYARVLVLRAGSWSIHCSALADLARSPEKILTVTLLMRGKIYMLTRAGYILALDLATARFSIVDLPEGVEFEYHGNLTSCRGDDSALYLFHVKGDKLTVWLKRMNEHGDDGSRNGDWVLRDTISLLETCGHLVEQDCEPADGQEDGVSVVGVGDNAEFVFLEFVGTGVIVYMHLKSRNVKKVYQRNPDNDFVIRVLPFVMVWPPIFPEHGADMKVTDCIKTQE</sequence>
<reference evidence="2" key="1">
    <citation type="journal article" date="2012" name="Nat. Biotechnol.">
        <title>Reference genome sequence of the model plant Setaria.</title>
        <authorList>
            <person name="Bennetzen J.L."/>
            <person name="Schmutz J."/>
            <person name="Wang H."/>
            <person name="Percifield R."/>
            <person name="Hawkins J."/>
            <person name="Pontaroli A.C."/>
            <person name="Estep M."/>
            <person name="Feng L."/>
            <person name="Vaughn J.N."/>
            <person name="Grimwood J."/>
            <person name="Jenkins J."/>
            <person name="Barry K."/>
            <person name="Lindquist E."/>
            <person name="Hellsten U."/>
            <person name="Deshpande S."/>
            <person name="Wang X."/>
            <person name="Wu X."/>
            <person name="Mitros T."/>
            <person name="Triplett J."/>
            <person name="Yang X."/>
            <person name="Ye C.Y."/>
            <person name="Mauro-Herrera M."/>
            <person name="Wang L."/>
            <person name="Li P."/>
            <person name="Sharma M."/>
            <person name="Sharma R."/>
            <person name="Ronald P.C."/>
            <person name="Panaud O."/>
            <person name="Kellogg E.A."/>
            <person name="Brutnell T.P."/>
            <person name="Doust A.N."/>
            <person name="Tuskan G.A."/>
            <person name="Rokhsar D."/>
            <person name="Devos K.M."/>
        </authorList>
    </citation>
    <scope>NUCLEOTIDE SEQUENCE [LARGE SCALE GENOMIC DNA]</scope>
    <source>
        <strain evidence="2">Yugu1</strain>
    </source>
</reference>
<feature type="domain" description="F-box protein AT5G49610-like beta-propeller" evidence="1">
    <location>
        <begin position="119"/>
        <end position="403"/>
    </location>
</feature>
<dbReference type="SUPFAM" id="SSF81383">
    <property type="entry name" value="F-box domain"/>
    <property type="match status" value="1"/>
</dbReference>
<protein>
    <recommendedName>
        <fullName evidence="1">F-box protein AT5G49610-like beta-propeller domain-containing protein</fullName>
    </recommendedName>
</protein>
<accession>A0A368PGP2</accession>
<dbReference type="AlphaFoldDB" id="A0A368PGP2"/>
<gene>
    <name evidence="2" type="ORF">SETIT_1G017800v2</name>
</gene>
<dbReference type="OrthoDB" id="658724at2759"/>
<name>A0A368PGP2_SETIT</name>
<dbReference type="InterPro" id="IPR056594">
    <property type="entry name" value="AT5G49610-like_b-prop"/>
</dbReference>
<dbReference type="Pfam" id="PF23635">
    <property type="entry name" value="Beta-prop_AT5G49610-like"/>
    <property type="match status" value="1"/>
</dbReference>
<organism evidence="2">
    <name type="scientific">Setaria italica</name>
    <name type="common">Foxtail millet</name>
    <name type="synonym">Panicum italicum</name>
    <dbReference type="NCBI Taxonomy" id="4555"/>
    <lineage>
        <taxon>Eukaryota</taxon>
        <taxon>Viridiplantae</taxon>
        <taxon>Streptophyta</taxon>
        <taxon>Embryophyta</taxon>
        <taxon>Tracheophyta</taxon>
        <taxon>Spermatophyta</taxon>
        <taxon>Magnoliopsida</taxon>
        <taxon>Liliopsida</taxon>
        <taxon>Poales</taxon>
        <taxon>Poaceae</taxon>
        <taxon>PACMAD clade</taxon>
        <taxon>Panicoideae</taxon>
        <taxon>Panicodae</taxon>
        <taxon>Paniceae</taxon>
        <taxon>Cenchrinae</taxon>
        <taxon>Setaria</taxon>
    </lineage>
</organism>
<reference evidence="2" key="2">
    <citation type="submission" date="2015-07" db="EMBL/GenBank/DDBJ databases">
        <authorList>
            <person name="Noorani M."/>
        </authorList>
    </citation>
    <scope>NUCLEOTIDE SEQUENCE</scope>
    <source>
        <strain evidence="2">Yugu1</strain>
    </source>
</reference>